<dbReference type="GO" id="GO:0031411">
    <property type="term" value="C:gas vesicle"/>
    <property type="evidence" value="ECO:0007669"/>
    <property type="project" value="UniProtKB-SubCell"/>
</dbReference>
<dbReference type="AlphaFoldDB" id="X7F977"/>
<dbReference type="Proteomes" id="UP000023430">
    <property type="component" value="Unassembled WGS sequence"/>
</dbReference>
<comment type="caution">
    <text evidence="3">The sequence shown here is derived from an EMBL/GenBank/DDBJ whole genome shotgun (WGS) entry which is preliminary data.</text>
</comment>
<evidence type="ECO:0000256" key="1">
    <source>
        <dbReference type="ARBA" id="ARBA00022987"/>
    </source>
</evidence>
<proteinExistence type="predicted"/>
<accession>X7F977</accession>
<dbReference type="STRING" id="1449351.RISW2_01435"/>
<evidence type="ECO:0000313" key="4">
    <source>
        <dbReference type="Proteomes" id="UP000023430"/>
    </source>
</evidence>
<keyword evidence="4" id="KW-1185">Reference proteome</keyword>
<evidence type="ECO:0000313" key="3">
    <source>
        <dbReference type="EMBL" id="ETX29360.1"/>
    </source>
</evidence>
<dbReference type="InterPro" id="IPR000638">
    <property type="entry name" value="Gas-vesicle_GvpA-like"/>
</dbReference>
<dbReference type="GO" id="GO:0005198">
    <property type="term" value="F:structural molecule activity"/>
    <property type="evidence" value="ECO:0007669"/>
    <property type="project" value="InterPro"/>
</dbReference>
<organism evidence="3 4">
    <name type="scientific">Roseivivax isoporae LMG 25204</name>
    <dbReference type="NCBI Taxonomy" id="1449351"/>
    <lineage>
        <taxon>Bacteria</taxon>
        <taxon>Pseudomonadati</taxon>
        <taxon>Pseudomonadota</taxon>
        <taxon>Alphaproteobacteria</taxon>
        <taxon>Rhodobacterales</taxon>
        <taxon>Roseobacteraceae</taxon>
        <taxon>Roseivivax</taxon>
    </lineage>
</organism>
<keyword evidence="1" id="KW-0304">Gas vesicle</keyword>
<dbReference type="Pfam" id="PF00741">
    <property type="entry name" value="Gas_vesicle"/>
    <property type="match status" value="1"/>
</dbReference>
<name>X7F977_9RHOB</name>
<dbReference type="eggNOG" id="ENOG502ZYBF">
    <property type="taxonomic scope" value="Bacteria"/>
</dbReference>
<gene>
    <name evidence="3" type="ORF">RISW2_01435</name>
</gene>
<comment type="subcellular location">
    <subcellularLocation>
        <location evidence="2">Gas vesicle</location>
    </subcellularLocation>
</comment>
<evidence type="ECO:0000256" key="2">
    <source>
        <dbReference type="ARBA" id="ARBA00035108"/>
    </source>
</evidence>
<sequence>MAEPLDVALLDPEDMGADHRDRLVDLVDSLLDHGVVIRGEAWLTVAGVDLVFLGIDLVLSTPDRMNAARAGAAA</sequence>
<protein>
    <recommendedName>
        <fullName evidence="5">Gas vesicle protein</fullName>
    </recommendedName>
</protein>
<dbReference type="EMBL" id="JAME01000010">
    <property type="protein sequence ID" value="ETX29360.1"/>
    <property type="molecule type" value="Genomic_DNA"/>
</dbReference>
<dbReference type="GO" id="GO:0012506">
    <property type="term" value="C:vesicle membrane"/>
    <property type="evidence" value="ECO:0007669"/>
    <property type="project" value="InterPro"/>
</dbReference>
<reference evidence="3 4" key="1">
    <citation type="submission" date="2014-01" db="EMBL/GenBank/DDBJ databases">
        <title>Roseivivax isoporae LMG 25204 Genome Sequencing.</title>
        <authorList>
            <person name="Lai Q."/>
            <person name="Li G."/>
            <person name="Shao Z."/>
        </authorList>
    </citation>
    <scope>NUCLEOTIDE SEQUENCE [LARGE SCALE GENOMIC DNA]</scope>
    <source>
        <strain evidence="3 4">LMG 25204</strain>
    </source>
</reference>
<dbReference type="RefSeq" id="WP_084615297.1">
    <property type="nucleotide sequence ID" value="NZ_JAME01000010.1"/>
</dbReference>
<evidence type="ECO:0008006" key="5">
    <source>
        <dbReference type="Google" id="ProtNLM"/>
    </source>
</evidence>